<reference evidence="1" key="1">
    <citation type="journal article" date="1993" name="Appl. Environ. Microbiol.">
        <title>Cloning and sequence analysis of the meso-diaminopimelate decarboxylase gene from Bacillus methanolicus MGA3 and comparison to other decarboxylase genes.</title>
        <authorList>
            <person name="Mills D.A."/>
            <person name="Flickinger M.C."/>
        </authorList>
    </citation>
    <scope>NUCLEOTIDE SEQUENCE</scope>
    <source>
        <strain evidence="1">MGA3</strain>
    </source>
</reference>
<gene>
    <name evidence="1" type="primary">lysA</name>
</gene>
<organism evidence="1">
    <name type="scientific">Bacillus methanolicus</name>
    <dbReference type="NCBI Taxonomy" id="1471"/>
    <lineage>
        <taxon>Bacteria</taxon>
        <taxon>Bacillati</taxon>
        <taxon>Bacillota</taxon>
        <taxon>Bacilli</taxon>
        <taxon>Bacillales</taxon>
        <taxon>Bacillaceae</taxon>
        <taxon>Bacillus</taxon>
    </lineage>
</organism>
<evidence type="ECO:0000313" key="1">
    <source>
        <dbReference type="EMBL" id="AAC36986.1"/>
    </source>
</evidence>
<sequence length="91" mass="10842">MTISAPLCTMLSMKLYWQINHLRKRMKQFQLQASAVNQEICLYGICLFLKRTVMIYLLSFVPEHMVIQWQIIITGFQGRPWYLLRMGNQCL</sequence>
<proteinExistence type="predicted"/>
<name>Q45316_BACMT</name>
<dbReference type="AlphaFoldDB" id="Q45316"/>
<protein>
    <submittedName>
        <fullName evidence="1">LysA protein</fullName>
    </submittedName>
</protein>
<accession>Q45316</accession>
<dbReference type="PIR" id="I39878">
    <property type="entry name" value="I39878"/>
</dbReference>
<dbReference type="EMBL" id="L18879">
    <property type="protein sequence ID" value="AAC36986.1"/>
    <property type="molecule type" value="Unassigned_DNA"/>
</dbReference>